<dbReference type="Pfam" id="PF01547">
    <property type="entry name" value="SBP_bac_1"/>
    <property type="match status" value="1"/>
</dbReference>
<protein>
    <recommendedName>
        <fullName evidence="7">ABC transporter substrate-binding protein</fullName>
    </recommendedName>
</protein>
<keyword evidence="2" id="KW-0813">Transport</keyword>
<evidence type="ECO:0000256" key="3">
    <source>
        <dbReference type="ARBA" id="ARBA00022729"/>
    </source>
</evidence>
<evidence type="ECO:0000313" key="6">
    <source>
        <dbReference type="Proteomes" id="UP001157114"/>
    </source>
</evidence>
<dbReference type="Proteomes" id="UP001157114">
    <property type="component" value="Unassembled WGS sequence"/>
</dbReference>
<evidence type="ECO:0000256" key="4">
    <source>
        <dbReference type="SAM" id="Phobius"/>
    </source>
</evidence>
<keyword evidence="6" id="KW-1185">Reference proteome</keyword>
<dbReference type="Gene3D" id="3.40.190.10">
    <property type="entry name" value="Periplasmic binding protein-like II"/>
    <property type="match status" value="1"/>
</dbReference>
<keyword evidence="4" id="KW-0812">Transmembrane</keyword>
<feature type="transmembrane region" description="Helical" evidence="4">
    <location>
        <begin position="6"/>
        <end position="25"/>
    </location>
</feature>
<dbReference type="PANTHER" id="PTHR30061:SF50">
    <property type="entry name" value="MALTOSE_MALTODEXTRIN-BINDING PERIPLASMIC PROTEIN"/>
    <property type="match status" value="1"/>
</dbReference>
<dbReference type="PANTHER" id="PTHR30061">
    <property type="entry name" value="MALTOSE-BINDING PERIPLASMIC PROTEIN"/>
    <property type="match status" value="1"/>
</dbReference>
<dbReference type="InterPro" id="IPR006059">
    <property type="entry name" value="SBP"/>
</dbReference>
<dbReference type="EMBL" id="BSSQ01000005">
    <property type="protein sequence ID" value="GLX66949.1"/>
    <property type="molecule type" value="Genomic_DNA"/>
</dbReference>
<organism evidence="5 6">
    <name type="scientific">Paenibacillus glycanilyticus</name>
    <dbReference type="NCBI Taxonomy" id="126569"/>
    <lineage>
        <taxon>Bacteria</taxon>
        <taxon>Bacillati</taxon>
        <taxon>Bacillota</taxon>
        <taxon>Bacilli</taxon>
        <taxon>Bacillales</taxon>
        <taxon>Paenibacillaceae</taxon>
        <taxon>Paenibacillus</taxon>
    </lineage>
</organism>
<evidence type="ECO:0000313" key="5">
    <source>
        <dbReference type="EMBL" id="GLX66949.1"/>
    </source>
</evidence>
<proteinExistence type="inferred from homology"/>
<name>A0ABQ6G7M0_9BACL</name>
<reference evidence="5 6" key="1">
    <citation type="submission" date="2023-03" db="EMBL/GenBank/DDBJ databases">
        <title>Draft genome sequence of the bacteria which degrade cell wall of Tricholomamatutake.</title>
        <authorList>
            <person name="Konishi Y."/>
            <person name="Fukuta Y."/>
            <person name="Shirasaka N."/>
        </authorList>
    </citation>
    <scope>NUCLEOTIDE SEQUENCE [LARGE SCALE GENOMIC DNA]</scope>
    <source>
        <strain evidence="6">mu1</strain>
    </source>
</reference>
<evidence type="ECO:0008006" key="7">
    <source>
        <dbReference type="Google" id="ProtNLM"/>
    </source>
</evidence>
<keyword evidence="4" id="KW-0472">Membrane</keyword>
<keyword evidence="3" id="KW-0732">Signal</keyword>
<evidence type="ECO:0000256" key="1">
    <source>
        <dbReference type="ARBA" id="ARBA00008520"/>
    </source>
</evidence>
<comment type="similarity">
    <text evidence="1">Belongs to the bacterial solute-binding protein 1 family.</text>
</comment>
<dbReference type="SUPFAM" id="SSF53850">
    <property type="entry name" value="Periplasmic binding protein-like II"/>
    <property type="match status" value="1"/>
</dbReference>
<dbReference type="RefSeq" id="WP_284237665.1">
    <property type="nucleotide sequence ID" value="NZ_BSSQ01000005.1"/>
</dbReference>
<keyword evidence="4" id="KW-1133">Transmembrane helix</keyword>
<comment type="caution">
    <text evidence="5">The sequence shown here is derived from an EMBL/GenBank/DDBJ whole genome shotgun (WGS) entry which is preliminary data.</text>
</comment>
<evidence type="ECO:0000256" key="2">
    <source>
        <dbReference type="ARBA" id="ARBA00022448"/>
    </source>
</evidence>
<accession>A0ABQ6G7M0</accession>
<gene>
    <name evidence="5" type="ORF">MU1_12930</name>
</gene>
<sequence length="477" mass="53491">MKPINIRIIALLSVVLTFITAFFLIHELRKQQDVETAEPLVPANKVHLTFAYNGGIPKTRLAEIIENYNRTNPDKTTVELIDTPKEDYARLMNMHMIDGDGPDLLSVDEDWKTTYFLKNWLADLTAAAKSPELPAYDQWAIDYGSFNSQIFSVPHAFGTTRLIYNKSLFVTAGLDPEVPPATLDELAKNARQISQSQLGYQRYGFAWPLGDKEAGFINSMEVPLTYSGLAIFNPDTGRYDLTGYGKWLDAMNGLEKTESLLPGGLSLGYQSALAQFAKGNVGMMIVTNSDVYELEHSLDVQFDWGAALPPVLDAKQKDKYPLILKPEPLIAVNNASEHKEAAIRFWTYLESSETLQKLYETNLLLPYSAEIRKASQPNSTAVSHIRSFLPTESEAFYPPAPVLLNNKLNPNQSLFLDIDWSNRLQAYSEAVSGRFTVAKALQLETDRMNLLLQEEVQDGHIQLSSFLRPVFHSPFGN</sequence>